<feature type="domain" description="Hemerythrin-like" evidence="1">
    <location>
        <begin position="37"/>
        <end position="177"/>
    </location>
</feature>
<proteinExistence type="predicted"/>
<evidence type="ECO:0000313" key="2">
    <source>
        <dbReference type="EMBL" id="TNC52422.1"/>
    </source>
</evidence>
<dbReference type="EMBL" id="VDFU01000002">
    <property type="protein sequence ID" value="TNC52422.1"/>
    <property type="molecule type" value="Genomic_DNA"/>
</dbReference>
<keyword evidence="3" id="KW-1185">Reference proteome</keyword>
<protein>
    <submittedName>
        <fullName evidence="2">Hemerythrin domain-containing protein</fullName>
    </submittedName>
</protein>
<organism evidence="2 3">
    <name type="scientific">Rubellimicrobium rubrum</name>
    <dbReference type="NCBI Taxonomy" id="2585369"/>
    <lineage>
        <taxon>Bacteria</taxon>
        <taxon>Pseudomonadati</taxon>
        <taxon>Pseudomonadota</taxon>
        <taxon>Alphaproteobacteria</taxon>
        <taxon>Rhodobacterales</taxon>
        <taxon>Roseobacteraceae</taxon>
        <taxon>Rubellimicrobium</taxon>
    </lineage>
</organism>
<gene>
    <name evidence="2" type="ORF">FHG66_02455</name>
</gene>
<evidence type="ECO:0000259" key="1">
    <source>
        <dbReference type="Pfam" id="PF01814"/>
    </source>
</evidence>
<reference evidence="2 3" key="1">
    <citation type="submission" date="2019-06" db="EMBL/GenBank/DDBJ databases">
        <title>YIM 131921 draft genome.</title>
        <authorList>
            <person name="Jiang L."/>
        </authorList>
    </citation>
    <scope>NUCLEOTIDE SEQUENCE [LARGE SCALE GENOMIC DNA]</scope>
    <source>
        <strain evidence="2 3">YIM 131921</strain>
    </source>
</reference>
<sequence length="188" mass="21417">MDHPLETRTGLPDALRVLLEDFPRDRWERDPNFAGLVEMWLGRHLLFRRLMDTMRTDTEALLDGRMDPRAWGGRASRLGSHFVGDLHGHHTIEDQHYFPLLVTRDARLERGFGILDRDHHALDGHLEAFVAEANAALQALDGPDHRTEAGRFRSGLIRLGRFLDRHLTDEEELIVPVILRDGPDAVGG</sequence>
<dbReference type="OrthoDB" id="6077989at2"/>
<name>A0A5C4N5U7_9RHOB</name>
<comment type="caution">
    <text evidence="2">The sequence shown here is derived from an EMBL/GenBank/DDBJ whole genome shotgun (WGS) entry which is preliminary data.</text>
</comment>
<dbReference type="Pfam" id="PF01814">
    <property type="entry name" value="Hemerythrin"/>
    <property type="match status" value="1"/>
</dbReference>
<dbReference type="InterPro" id="IPR012312">
    <property type="entry name" value="Hemerythrin-like"/>
</dbReference>
<dbReference type="Gene3D" id="1.20.120.520">
    <property type="entry name" value="nmb1532 protein domain like"/>
    <property type="match status" value="1"/>
</dbReference>
<dbReference type="AlphaFoldDB" id="A0A5C4N5U7"/>
<dbReference type="RefSeq" id="WP_139075106.1">
    <property type="nucleotide sequence ID" value="NZ_VDFU01000002.1"/>
</dbReference>
<accession>A0A5C4N5U7</accession>
<evidence type="ECO:0000313" key="3">
    <source>
        <dbReference type="Proteomes" id="UP000305887"/>
    </source>
</evidence>
<dbReference type="Proteomes" id="UP000305887">
    <property type="component" value="Unassembled WGS sequence"/>
</dbReference>